<evidence type="ECO:0000256" key="4">
    <source>
        <dbReference type="ARBA" id="ARBA00022980"/>
    </source>
</evidence>
<gene>
    <name evidence="8" type="ORF">BDV98DRAFT_535947</name>
</gene>
<dbReference type="EMBL" id="ML178853">
    <property type="protein sequence ID" value="TFK96872.1"/>
    <property type="molecule type" value="Genomic_DNA"/>
</dbReference>
<dbReference type="Proteomes" id="UP000305067">
    <property type="component" value="Unassembled WGS sequence"/>
</dbReference>
<comment type="similarity">
    <text evidence="2">Belongs to the bacterial ribosomal protein bL32 family.</text>
</comment>
<dbReference type="InterPro" id="IPR051991">
    <property type="entry name" value="Mitoribosomal_protein_bL32"/>
</dbReference>
<dbReference type="PANTHER" id="PTHR21026:SF2">
    <property type="entry name" value="LARGE RIBOSOMAL SUBUNIT PROTEIN BL32M"/>
    <property type="match status" value="1"/>
</dbReference>
<keyword evidence="5" id="KW-0496">Mitochondrion</keyword>
<organism evidence="8 9">
    <name type="scientific">Pterulicium gracile</name>
    <dbReference type="NCBI Taxonomy" id="1884261"/>
    <lineage>
        <taxon>Eukaryota</taxon>
        <taxon>Fungi</taxon>
        <taxon>Dikarya</taxon>
        <taxon>Basidiomycota</taxon>
        <taxon>Agaricomycotina</taxon>
        <taxon>Agaricomycetes</taxon>
        <taxon>Agaricomycetidae</taxon>
        <taxon>Agaricales</taxon>
        <taxon>Pleurotineae</taxon>
        <taxon>Pterulaceae</taxon>
        <taxon>Pterulicium</taxon>
    </lineage>
</organism>
<reference evidence="8 9" key="1">
    <citation type="journal article" date="2019" name="Nat. Ecol. Evol.">
        <title>Megaphylogeny resolves global patterns of mushroom evolution.</title>
        <authorList>
            <person name="Varga T."/>
            <person name="Krizsan K."/>
            <person name="Foldi C."/>
            <person name="Dima B."/>
            <person name="Sanchez-Garcia M."/>
            <person name="Sanchez-Ramirez S."/>
            <person name="Szollosi G.J."/>
            <person name="Szarkandi J.G."/>
            <person name="Papp V."/>
            <person name="Albert L."/>
            <person name="Andreopoulos W."/>
            <person name="Angelini C."/>
            <person name="Antonin V."/>
            <person name="Barry K.W."/>
            <person name="Bougher N.L."/>
            <person name="Buchanan P."/>
            <person name="Buyck B."/>
            <person name="Bense V."/>
            <person name="Catcheside P."/>
            <person name="Chovatia M."/>
            <person name="Cooper J."/>
            <person name="Damon W."/>
            <person name="Desjardin D."/>
            <person name="Finy P."/>
            <person name="Geml J."/>
            <person name="Haridas S."/>
            <person name="Hughes K."/>
            <person name="Justo A."/>
            <person name="Karasinski D."/>
            <person name="Kautmanova I."/>
            <person name="Kiss B."/>
            <person name="Kocsube S."/>
            <person name="Kotiranta H."/>
            <person name="LaButti K.M."/>
            <person name="Lechner B.E."/>
            <person name="Liimatainen K."/>
            <person name="Lipzen A."/>
            <person name="Lukacs Z."/>
            <person name="Mihaltcheva S."/>
            <person name="Morgado L.N."/>
            <person name="Niskanen T."/>
            <person name="Noordeloos M.E."/>
            <person name="Ohm R.A."/>
            <person name="Ortiz-Santana B."/>
            <person name="Ovrebo C."/>
            <person name="Racz N."/>
            <person name="Riley R."/>
            <person name="Savchenko A."/>
            <person name="Shiryaev A."/>
            <person name="Soop K."/>
            <person name="Spirin V."/>
            <person name="Szebenyi C."/>
            <person name="Tomsovsky M."/>
            <person name="Tulloss R.E."/>
            <person name="Uehling J."/>
            <person name="Grigoriev I.V."/>
            <person name="Vagvolgyi C."/>
            <person name="Papp T."/>
            <person name="Martin F.M."/>
            <person name="Miettinen O."/>
            <person name="Hibbett D.S."/>
            <person name="Nagy L.G."/>
        </authorList>
    </citation>
    <scope>NUCLEOTIDE SEQUENCE [LARGE SCALE GENOMIC DNA]</scope>
    <source>
        <strain evidence="8 9">CBS 309.79</strain>
    </source>
</reference>
<accession>A0A5C3Q4I7</accession>
<evidence type="ECO:0000256" key="1">
    <source>
        <dbReference type="ARBA" id="ARBA00004173"/>
    </source>
</evidence>
<dbReference type="GO" id="GO:0006412">
    <property type="term" value="P:translation"/>
    <property type="evidence" value="ECO:0007669"/>
    <property type="project" value="InterPro"/>
</dbReference>
<dbReference type="NCBIfam" id="TIGR01031">
    <property type="entry name" value="rpmF_bact"/>
    <property type="match status" value="1"/>
</dbReference>
<name>A0A5C3Q4I7_9AGAR</name>
<sequence length="139" mass="15166">MALAIPRSSVTSLSGLFVSARVASLLPSIQPSLSRFFPWSSQPSSADTHATGEIRQSFLGSLLELFPPFLLAVPKKKVSHSRKSMRAANKGLKDKQNIVNCPACGSAKLAHHLCANCYTFLNRQWKQSTKGREIVPDLS</sequence>
<evidence type="ECO:0000256" key="6">
    <source>
        <dbReference type="ARBA" id="ARBA00023274"/>
    </source>
</evidence>
<keyword evidence="3" id="KW-0809">Transit peptide</keyword>
<dbReference type="OrthoDB" id="2014905at2759"/>
<comment type="subcellular location">
    <subcellularLocation>
        <location evidence="1">Mitochondrion</location>
    </subcellularLocation>
</comment>
<dbReference type="AlphaFoldDB" id="A0A5C3Q4I7"/>
<dbReference type="PANTHER" id="PTHR21026">
    <property type="entry name" value="39S RIBOSOMAL PROTEIN L32, MITOCHONDRIAL"/>
    <property type="match status" value="1"/>
</dbReference>
<dbReference type="InterPro" id="IPR011332">
    <property type="entry name" value="Ribosomal_zn-bd"/>
</dbReference>
<proteinExistence type="inferred from homology"/>
<dbReference type="SUPFAM" id="SSF57829">
    <property type="entry name" value="Zn-binding ribosomal proteins"/>
    <property type="match status" value="1"/>
</dbReference>
<keyword evidence="4" id="KW-0689">Ribosomal protein</keyword>
<evidence type="ECO:0000256" key="7">
    <source>
        <dbReference type="ARBA" id="ARBA00039935"/>
    </source>
</evidence>
<dbReference type="GO" id="GO:0003735">
    <property type="term" value="F:structural constituent of ribosome"/>
    <property type="evidence" value="ECO:0007669"/>
    <property type="project" value="InterPro"/>
</dbReference>
<keyword evidence="9" id="KW-1185">Reference proteome</keyword>
<keyword evidence="6" id="KW-0687">Ribonucleoprotein</keyword>
<evidence type="ECO:0000313" key="9">
    <source>
        <dbReference type="Proteomes" id="UP000305067"/>
    </source>
</evidence>
<dbReference type="InterPro" id="IPR002677">
    <property type="entry name" value="Ribosomal_bL32"/>
</dbReference>
<evidence type="ECO:0000256" key="3">
    <source>
        <dbReference type="ARBA" id="ARBA00022946"/>
    </source>
</evidence>
<evidence type="ECO:0000256" key="5">
    <source>
        <dbReference type="ARBA" id="ARBA00023128"/>
    </source>
</evidence>
<evidence type="ECO:0000313" key="8">
    <source>
        <dbReference type="EMBL" id="TFK96872.1"/>
    </source>
</evidence>
<evidence type="ECO:0000256" key="2">
    <source>
        <dbReference type="ARBA" id="ARBA00008560"/>
    </source>
</evidence>
<dbReference type="Pfam" id="PF01783">
    <property type="entry name" value="Ribosomal_L32p"/>
    <property type="match status" value="1"/>
</dbReference>
<dbReference type="GO" id="GO:0005762">
    <property type="term" value="C:mitochondrial large ribosomal subunit"/>
    <property type="evidence" value="ECO:0007669"/>
    <property type="project" value="TreeGrafter"/>
</dbReference>
<protein>
    <recommendedName>
        <fullName evidence="7">Large ribosomal subunit protein bL32m</fullName>
    </recommendedName>
</protein>
<dbReference type="STRING" id="1884261.A0A5C3Q4I7"/>
<dbReference type="HAMAP" id="MF_00340">
    <property type="entry name" value="Ribosomal_bL32"/>
    <property type="match status" value="1"/>
</dbReference>